<organism evidence="1 2">
    <name type="scientific">Arctium lappa</name>
    <name type="common">Greater burdock</name>
    <name type="synonym">Lappa major</name>
    <dbReference type="NCBI Taxonomy" id="4217"/>
    <lineage>
        <taxon>Eukaryota</taxon>
        <taxon>Viridiplantae</taxon>
        <taxon>Streptophyta</taxon>
        <taxon>Embryophyta</taxon>
        <taxon>Tracheophyta</taxon>
        <taxon>Spermatophyta</taxon>
        <taxon>Magnoliopsida</taxon>
        <taxon>eudicotyledons</taxon>
        <taxon>Gunneridae</taxon>
        <taxon>Pentapetalae</taxon>
        <taxon>asterids</taxon>
        <taxon>campanulids</taxon>
        <taxon>Asterales</taxon>
        <taxon>Asteraceae</taxon>
        <taxon>Carduoideae</taxon>
        <taxon>Cardueae</taxon>
        <taxon>Arctiinae</taxon>
        <taxon>Arctium</taxon>
    </lineage>
</organism>
<protein>
    <submittedName>
        <fullName evidence="1">Uncharacterized protein</fullName>
    </submittedName>
</protein>
<evidence type="ECO:0000313" key="1">
    <source>
        <dbReference type="EMBL" id="KAI3728751.1"/>
    </source>
</evidence>
<dbReference type="Proteomes" id="UP001055879">
    <property type="component" value="Linkage Group LG05"/>
</dbReference>
<reference evidence="2" key="1">
    <citation type="journal article" date="2022" name="Mol. Ecol. Resour.">
        <title>The genomes of chicory, endive, great burdock and yacon provide insights into Asteraceae palaeo-polyploidization history and plant inulin production.</title>
        <authorList>
            <person name="Fan W."/>
            <person name="Wang S."/>
            <person name="Wang H."/>
            <person name="Wang A."/>
            <person name="Jiang F."/>
            <person name="Liu H."/>
            <person name="Zhao H."/>
            <person name="Xu D."/>
            <person name="Zhang Y."/>
        </authorList>
    </citation>
    <scope>NUCLEOTIDE SEQUENCE [LARGE SCALE GENOMIC DNA]</scope>
    <source>
        <strain evidence="2">cv. Niubang</strain>
    </source>
</reference>
<dbReference type="EMBL" id="CM042051">
    <property type="protein sequence ID" value="KAI3728751.1"/>
    <property type="molecule type" value="Genomic_DNA"/>
</dbReference>
<name>A0ACB9C386_ARCLA</name>
<sequence>MGMKGHPQSNCGAVGGGGGGWMKKKKMAMVAVVILVGVMGVMVVQKVRDRRLFNLVIKEKDRQILSLQLLLQKEKQYAKESKRKNQDLSAKLFSLRTDKTQLNNNILEMRSTITSMRDEQRALESTIHEMQKEINLKQSQIIQTPCLNPQPNLTATKHLESTDGKHPQTGLHIQQNPSREDDRDLGKLASQIQNTTETNGRLAATMGFKENGNGGGLTMKRRSFVGGAIKGQRNKSLITQINGHADKSQVTPNLEEGPTLFKSNNYSTDEGGNRSSGKAAIDEEIKSKADRMDDEDEDEGETEADMNASSGGSEADQDYKEETQD</sequence>
<comment type="caution">
    <text evidence="1">The sequence shown here is derived from an EMBL/GenBank/DDBJ whole genome shotgun (WGS) entry which is preliminary data.</text>
</comment>
<evidence type="ECO:0000313" key="2">
    <source>
        <dbReference type="Proteomes" id="UP001055879"/>
    </source>
</evidence>
<accession>A0ACB9C386</accession>
<reference evidence="1 2" key="2">
    <citation type="journal article" date="2022" name="Mol. Ecol. Resour.">
        <title>The genomes of chicory, endive, great burdock and yacon provide insights into Asteraceae paleo-polyploidization history and plant inulin production.</title>
        <authorList>
            <person name="Fan W."/>
            <person name="Wang S."/>
            <person name="Wang H."/>
            <person name="Wang A."/>
            <person name="Jiang F."/>
            <person name="Liu H."/>
            <person name="Zhao H."/>
            <person name="Xu D."/>
            <person name="Zhang Y."/>
        </authorList>
    </citation>
    <scope>NUCLEOTIDE SEQUENCE [LARGE SCALE GENOMIC DNA]</scope>
    <source>
        <strain evidence="2">cv. Niubang</strain>
    </source>
</reference>
<gene>
    <name evidence="1" type="ORF">L6452_17393</name>
</gene>
<proteinExistence type="predicted"/>
<keyword evidence="2" id="KW-1185">Reference proteome</keyword>